<sequence>MPSQIFTPISVSPQRKGLQVVTSTELFASLTKDANSTTTSTVECSNTTYHGVGNTVISTDLPQHNIREHEYTVPAPPPPSPIVFRNEHHWLPPSMVKAASSPLRN</sequence>
<reference evidence="1 2" key="1">
    <citation type="submission" date="2024-01" db="EMBL/GenBank/DDBJ databases">
        <authorList>
            <person name="Allen C."/>
            <person name="Tagirdzhanova G."/>
        </authorList>
    </citation>
    <scope>NUCLEOTIDE SEQUENCE [LARGE SCALE GENOMIC DNA]</scope>
</reference>
<organism evidence="1 2">
    <name type="scientific">Sporothrix bragantina</name>
    <dbReference type="NCBI Taxonomy" id="671064"/>
    <lineage>
        <taxon>Eukaryota</taxon>
        <taxon>Fungi</taxon>
        <taxon>Dikarya</taxon>
        <taxon>Ascomycota</taxon>
        <taxon>Pezizomycotina</taxon>
        <taxon>Sordariomycetes</taxon>
        <taxon>Sordariomycetidae</taxon>
        <taxon>Ophiostomatales</taxon>
        <taxon>Ophiostomataceae</taxon>
        <taxon>Sporothrix</taxon>
    </lineage>
</organism>
<gene>
    <name evidence="1" type="ORF">SBRCBS47491_005345</name>
</gene>
<protein>
    <submittedName>
        <fullName evidence="1">Uncharacterized protein</fullName>
    </submittedName>
</protein>
<accession>A0ABP0BXM2</accession>
<comment type="caution">
    <text evidence="1">The sequence shown here is derived from an EMBL/GenBank/DDBJ whole genome shotgun (WGS) entry which is preliminary data.</text>
</comment>
<evidence type="ECO:0000313" key="1">
    <source>
        <dbReference type="EMBL" id="CAK7223844.1"/>
    </source>
</evidence>
<evidence type="ECO:0000313" key="2">
    <source>
        <dbReference type="Proteomes" id="UP001642406"/>
    </source>
</evidence>
<dbReference type="EMBL" id="CAWUHC010000046">
    <property type="protein sequence ID" value="CAK7223844.1"/>
    <property type="molecule type" value="Genomic_DNA"/>
</dbReference>
<dbReference type="Proteomes" id="UP001642406">
    <property type="component" value="Unassembled WGS sequence"/>
</dbReference>
<name>A0ABP0BXM2_9PEZI</name>
<keyword evidence="2" id="KW-1185">Reference proteome</keyword>
<proteinExistence type="predicted"/>